<name>A0A318FD33_KLEOX</name>
<sequence>MHFLIRPEPVCDESLESYLLRLSQDNGFEHYRILSGSLKERLLQSDYEAAGAFPLELAKVNIFHASYSSYLRIRALCLIADLTGQPHTNLLKVTLMHSTVTFGRGHKAVSRDNTHIPLCFIRTNSIPCCPECLAEHGYVRQLWHYKPYTACHRHRRKLLTRCPACHESLNYLYSELLTHCSCGYDLRQAFTPPTSSDDLQLSSMVSDDKCEALSPASASQDKSLRYGALLWFIMRYGESSNNEEGMLSAMHYFRAWPDNFTAELLDMMAAATIKQTKSFNHMSLTDVFGKTLSDCLYLPARDTHRNFILHAFLDYLTNLVMENPRSNIANPGDLLLSIRDAACLLSTSNAQVYRLLDDGFLKVAIRPRAGMKVKISTPVLHLRQVIEFRLTHIPGPHDKGHTYLSAR</sequence>
<comment type="caution">
    <text evidence="2">The sequence shown here is derived from an EMBL/GenBank/DDBJ whole genome shotgun (WGS) entry which is preliminary data.</text>
</comment>
<reference evidence="2 3" key="1">
    <citation type="submission" date="2018-05" db="EMBL/GenBank/DDBJ databases">
        <title>Freshwater and sediment microbial communities from various areas in North America, analyzing microbe dynamics in response to fracking.</title>
        <authorList>
            <person name="Lamendella R."/>
        </authorList>
    </citation>
    <scope>NUCLEOTIDE SEQUENCE [LARGE SCALE GENOMIC DNA]</scope>
    <source>
        <strain evidence="2 3">67</strain>
    </source>
</reference>
<proteinExistence type="predicted"/>
<dbReference type="Pfam" id="PF06527">
    <property type="entry name" value="TniQ"/>
    <property type="match status" value="1"/>
</dbReference>
<dbReference type="EMBL" id="QJJG01000019">
    <property type="protein sequence ID" value="PXW39609.1"/>
    <property type="molecule type" value="Genomic_DNA"/>
</dbReference>
<organism evidence="2 3">
    <name type="scientific">Klebsiella oxytoca</name>
    <dbReference type="NCBI Taxonomy" id="571"/>
    <lineage>
        <taxon>Bacteria</taxon>
        <taxon>Pseudomonadati</taxon>
        <taxon>Pseudomonadota</taxon>
        <taxon>Gammaproteobacteria</taxon>
        <taxon>Enterobacterales</taxon>
        <taxon>Enterobacteriaceae</taxon>
        <taxon>Klebsiella/Raoultella group</taxon>
        <taxon>Klebsiella</taxon>
    </lineage>
</organism>
<dbReference type="AlphaFoldDB" id="A0A318FD33"/>
<protein>
    <submittedName>
        <fullName evidence="2">TniQ protein</fullName>
    </submittedName>
</protein>
<gene>
    <name evidence="2" type="ORF">DET57_11994</name>
</gene>
<accession>A0A318FD33</accession>
<evidence type="ECO:0000313" key="3">
    <source>
        <dbReference type="Proteomes" id="UP000247485"/>
    </source>
</evidence>
<feature type="domain" description="TniQ" evidence="1">
    <location>
        <begin position="5"/>
        <end position="158"/>
    </location>
</feature>
<evidence type="ECO:0000259" key="1">
    <source>
        <dbReference type="Pfam" id="PF06527"/>
    </source>
</evidence>
<evidence type="ECO:0000313" key="2">
    <source>
        <dbReference type="EMBL" id="PXW39609.1"/>
    </source>
</evidence>
<dbReference type="Proteomes" id="UP000247485">
    <property type="component" value="Unassembled WGS sequence"/>
</dbReference>
<dbReference type="InterPro" id="IPR009492">
    <property type="entry name" value="TniQ"/>
</dbReference>
<dbReference type="RefSeq" id="WP_110276359.1">
    <property type="nucleotide sequence ID" value="NZ_QJJG01000019.1"/>
</dbReference>